<reference evidence="8" key="1">
    <citation type="submission" date="2022-08" db="EMBL/GenBank/DDBJ databases">
        <authorList>
            <person name="Gutierrez-Valencia J."/>
        </authorList>
    </citation>
    <scope>NUCLEOTIDE SEQUENCE</scope>
</reference>
<keyword evidence="9" id="KW-1185">Reference proteome</keyword>
<evidence type="ECO:0000259" key="7">
    <source>
        <dbReference type="PROSITE" id="PS51471"/>
    </source>
</evidence>
<dbReference type="GO" id="GO:0051213">
    <property type="term" value="F:dioxygenase activity"/>
    <property type="evidence" value="ECO:0007669"/>
    <property type="project" value="UniProtKB-ARBA"/>
</dbReference>
<dbReference type="PRINTS" id="PR00682">
    <property type="entry name" value="IPNSYNTHASE"/>
</dbReference>
<evidence type="ECO:0000256" key="3">
    <source>
        <dbReference type="ARBA" id="ARBA00023002"/>
    </source>
</evidence>
<dbReference type="PANTHER" id="PTHR10209:SF885">
    <property type="entry name" value="2OG-FE(II) OXYGENASE FAMILY, PUTATIVE (AFU_ORTHOLOGUE AFUA_2G00750)-RELATED"/>
    <property type="match status" value="1"/>
</dbReference>
<dbReference type="SUPFAM" id="SSF51197">
    <property type="entry name" value="Clavaminate synthase-like"/>
    <property type="match status" value="1"/>
</dbReference>
<dbReference type="GO" id="GO:0046872">
    <property type="term" value="F:metal ion binding"/>
    <property type="evidence" value="ECO:0007669"/>
    <property type="project" value="UniProtKB-KW"/>
</dbReference>
<dbReference type="FunFam" id="2.60.120.330:FF:000012">
    <property type="entry name" value="Gibberellin 20 oxidase 1"/>
    <property type="match status" value="1"/>
</dbReference>
<evidence type="ECO:0000313" key="9">
    <source>
        <dbReference type="Proteomes" id="UP001154282"/>
    </source>
</evidence>
<sequence length="376" mass="43331">MCNRKASQFKTAPSTKRKPKSAMGESIEPAFIQALEHRPNNQEDTAQLPETIPTIDLSLLNSPAEPSRLEGLVKEIGRVCKEWGFFQVVNHGVPSKVRQRMEKAAKEFYDHPLEEKMKVKRDAENPMGYHDSEHTKNVRDWKEVFDFFSKEPAVIPASEDPDDQELRTVNNRWPQYPPEFREVCKEYSAEVEKLAYTVLGLVSLSLGLPADRLNKYFTHQLSFTRLNHYPPCPAPDLALGVGRHKDAGAITVLAQDEVGGLEVRRKSDGKWFPIKPTPDAYIINIGNCMQVWSNDELWSAEHRVVVNSEEERFSMPFFFFPSHYVGIKPLEELVNNHNSPNYKEYNWGKFFASRNRSDYSKRQIENIQIDQFKLSN</sequence>
<dbReference type="PANTHER" id="PTHR10209">
    <property type="entry name" value="OXIDOREDUCTASE, 2OG-FE II OXYGENASE FAMILY PROTEIN"/>
    <property type="match status" value="1"/>
</dbReference>
<dbReference type="PROSITE" id="PS51471">
    <property type="entry name" value="FE2OG_OXY"/>
    <property type="match status" value="1"/>
</dbReference>
<evidence type="ECO:0000256" key="6">
    <source>
        <dbReference type="SAM" id="MobiDB-lite"/>
    </source>
</evidence>
<dbReference type="Proteomes" id="UP001154282">
    <property type="component" value="Unassembled WGS sequence"/>
</dbReference>
<evidence type="ECO:0000313" key="8">
    <source>
        <dbReference type="EMBL" id="CAI0447001.1"/>
    </source>
</evidence>
<evidence type="ECO:0000256" key="5">
    <source>
        <dbReference type="RuleBase" id="RU003682"/>
    </source>
</evidence>
<dbReference type="InterPro" id="IPR027443">
    <property type="entry name" value="IPNS-like_sf"/>
</dbReference>
<dbReference type="InterPro" id="IPR026992">
    <property type="entry name" value="DIOX_N"/>
</dbReference>
<dbReference type="Gene3D" id="2.60.120.330">
    <property type="entry name" value="B-lactam Antibiotic, Isopenicillin N Synthase, Chain"/>
    <property type="match status" value="1"/>
</dbReference>
<dbReference type="Pfam" id="PF03171">
    <property type="entry name" value="2OG-FeII_Oxy"/>
    <property type="match status" value="1"/>
</dbReference>
<evidence type="ECO:0000256" key="2">
    <source>
        <dbReference type="ARBA" id="ARBA00022723"/>
    </source>
</evidence>
<evidence type="ECO:0000256" key="4">
    <source>
        <dbReference type="ARBA" id="ARBA00023004"/>
    </source>
</evidence>
<evidence type="ECO:0000256" key="1">
    <source>
        <dbReference type="ARBA" id="ARBA00008056"/>
    </source>
</evidence>
<feature type="domain" description="Fe2OG dioxygenase" evidence="7">
    <location>
        <begin position="220"/>
        <end position="321"/>
    </location>
</feature>
<feature type="compositionally biased region" description="Polar residues" evidence="6">
    <location>
        <begin position="1"/>
        <end position="14"/>
    </location>
</feature>
<dbReference type="Pfam" id="PF14226">
    <property type="entry name" value="DIOX_N"/>
    <property type="match status" value="1"/>
</dbReference>
<keyword evidence="3 5" id="KW-0560">Oxidoreductase</keyword>
<dbReference type="EMBL" id="CAMGYJ010000007">
    <property type="protein sequence ID" value="CAI0447001.1"/>
    <property type="molecule type" value="Genomic_DNA"/>
</dbReference>
<gene>
    <name evidence="8" type="ORF">LITE_LOCUS29239</name>
</gene>
<comment type="similarity">
    <text evidence="1 5">Belongs to the iron/ascorbate-dependent oxidoreductase family.</text>
</comment>
<dbReference type="InterPro" id="IPR005123">
    <property type="entry name" value="Oxoglu/Fe-dep_dioxygenase_dom"/>
</dbReference>
<dbReference type="InterPro" id="IPR044861">
    <property type="entry name" value="IPNS-like_FE2OG_OXY"/>
</dbReference>
<proteinExistence type="inferred from homology"/>
<keyword evidence="4 5" id="KW-0408">Iron</keyword>
<keyword evidence="2 5" id="KW-0479">Metal-binding</keyword>
<organism evidence="8 9">
    <name type="scientific">Linum tenue</name>
    <dbReference type="NCBI Taxonomy" id="586396"/>
    <lineage>
        <taxon>Eukaryota</taxon>
        <taxon>Viridiplantae</taxon>
        <taxon>Streptophyta</taxon>
        <taxon>Embryophyta</taxon>
        <taxon>Tracheophyta</taxon>
        <taxon>Spermatophyta</taxon>
        <taxon>Magnoliopsida</taxon>
        <taxon>eudicotyledons</taxon>
        <taxon>Gunneridae</taxon>
        <taxon>Pentapetalae</taxon>
        <taxon>rosids</taxon>
        <taxon>fabids</taxon>
        <taxon>Malpighiales</taxon>
        <taxon>Linaceae</taxon>
        <taxon>Linum</taxon>
    </lineage>
</organism>
<comment type="caution">
    <text evidence="8">The sequence shown here is derived from an EMBL/GenBank/DDBJ whole genome shotgun (WGS) entry which is preliminary data.</text>
</comment>
<name>A0AAV0MLM9_9ROSI</name>
<dbReference type="AlphaFoldDB" id="A0AAV0MLM9"/>
<accession>A0AAV0MLM9</accession>
<protein>
    <recommendedName>
        <fullName evidence="7">Fe2OG dioxygenase domain-containing protein</fullName>
    </recommendedName>
</protein>
<feature type="region of interest" description="Disordered" evidence="6">
    <location>
        <begin position="1"/>
        <end position="26"/>
    </location>
</feature>